<dbReference type="GO" id="GO:0008017">
    <property type="term" value="F:microtubule binding"/>
    <property type="evidence" value="ECO:0007669"/>
    <property type="project" value="TreeGrafter"/>
</dbReference>
<feature type="coiled-coil region" evidence="7">
    <location>
        <begin position="1"/>
        <end position="42"/>
    </location>
</feature>
<evidence type="ECO:0000256" key="3">
    <source>
        <dbReference type="ARBA" id="ARBA00014087"/>
    </source>
</evidence>
<sequence length="505" mass="58017">MKKENEALVDELNALEEFRANRDSLMQQYAELVTRLERVKKDHVTALKTLSARDAAYRARLKKATQRKLDKVTLFLLKVAAEFRQQAYESTEPTFKRMLGENVSIKVQLGKLCAAIMELTDENTRMKRRFRELLSEQSRMEEEQELFSIRSSAIMKLIHLLTIHKNELGETITERRMAKQAKDELEDECLKLSEEIAQCDRRITVKNRCIARKEKNYHIVRESVRLQTNDVQILMRCLHETGQLVQNLLGSVELENDEDSVKKTTVRTVQELLTSIANVNSHPSNAEREPTSCWTIRTHTTGLLTETSSRSRRTNDPLEQLIKSANDDDRMESDISAPDSSFEEDFDVEISEPEEDIDCATELVRQLSEASKGQVDQSLRSEKKCDSDKTDTNGDRLHVLWSTICRSPLGAYLPGSRSWRDLLNYLASNVKFWTARMNSEPENHAYLQLGDLGFVPKPDRIILTKKQLMSLAQRQAYGDKKTRARSMGADHLTGVKIARPKQKTR</sequence>
<evidence type="ECO:0000256" key="4">
    <source>
        <dbReference type="ARBA" id="ARBA00023054"/>
    </source>
</evidence>
<evidence type="ECO:0000256" key="5">
    <source>
        <dbReference type="ARBA" id="ARBA00023069"/>
    </source>
</evidence>
<dbReference type="EMBL" id="LUCM01009024">
    <property type="protein sequence ID" value="KAA0187583.1"/>
    <property type="molecule type" value="Genomic_DNA"/>
</dbReference>
<evidence type="ECO:0000256" key="6">
    <source>
        <dbReference type="ARBA" id="ARBA00023273"/>
    </source>
</evidence>
<feature type="coiled-coil region" evidence="7">
    <location>
        <begin position="168"/>
        <end position="202"/>
    </location>
</feature>
<evidence type="ECO:0000256" key="1">
    <source>
        <dbReference type="ARBA" id="ARBA00004138"/>
    </source>
</evidence>
<feature type="region of interest" description="Disordered" evidence="8">
    <location>
        <begin position="370"/>
        <end position="389"/>
    </location>
</feature>
<comment type="caution">
    <text evidence="9">The sequence shown here is derived from an EMBL/GenBank/DDBJ whole genome shotgun (WGS) entry which is preliminary data.</text>
</comment>
<keyword evidence="5" id="KW-0969">Cilium</keyword>
<protein>
    <recommendedName>
        <fullName evidence="3">Cilia- and flagella-associated protein 157</fullName>
    </recommendedName>
</protein>
<evidence type="ECO:0000256" key="8">
    <source>
        <dbReference type="SAM" id="MobiDB-lite"/>
    </source>
</evidence>
<keyword evidence="4 7" id="KW-0175">Coiled coil</keyword>
<evidence type="ECO:0000256" key="7">
    <source>
        <dbReference type="SAM" id="Coils"/>
    </source>
</evidence>
<dbReference type="Proteomes" id="UP000728185">
    <property type="component" value="Unassembled WGS sequence"/>
</dbReference>
<comment type="similarity">
    <text evidence="2">Belongs to the CFAP157 family.</text>
</comment>
<dbReference type="InterPro" id="IPR038844">
    <property type="entry name" value="CFAP157"/>
</dbReference>
<keyword evidence="6" id="KW-0966">Cell projection</keyword>
<proteinExistence type="inferred from homology"/>
<feature type="coiled-coil region" evidence="7">
    <location>
        <begin position="116"/>
        <end position="143"/>
    </location>
</feature>
<dbReference type="OrthoDB" id="166611at2759"/>
<dbReference type="AlphaFoldDB" id="A0A8E0RNW4"/>
<dbReference type="PANTHER" id="PTHR31954:SF1">
    <property type="entry name" value="CILIA- AND FLAGELLA-ASSOCIATED PROTEIN 157"/>
    <property type="match status" value="1"/>
</dbReference>
<evidence type="ECO:0000313" key="9">
    <source>
        <dbReference type="EMBL" id="KAA0187583.1"/>
    </source>
</evidence>
<name>A0A8E0RNW4_9TREM</name>
<dbReference type="GO" id="GO:0036064">
    <property type="term" value="C:ciliary basal body"/>
    <property type="evidence" value="ECO:0007669"/>
    <property type="project" value="TreeGrafter"/>
</dbReference>
<gene>
    <name evidence="9" type="ORF">FBUS_04423</name>
</gene>
<accession>A0A8E0RNW4</accession>
<comment type="subcellular location">
    <subcellularLocation>
        <location evidence="1">Cell projection</location>
        <location evidence="1">Cilium</location>
    </subcellularLocation>
</comment>
<evidence type="ECO:0000256" key="2">
    <source>
        <dbReference type="ARBA" id="ARBA00010841"/>
    </source>
</evidence>
<dbReference type="PANTHER" id="PTHR31954">
    <property type="entry name" value="CILIA- AND FLAGELLA-ASSOCIATED PROTEIN 157"/>
    <property type="match status" value="1"/>
</dbReference>
<reference evidence="9" key="1">
    <citation type="submission" date="2019-05" db="EMBL/GenBank/DDBJ databases">
        <title>Annotation for the trematode Fasciolopsis buski.</title>
        <authorList>
            <person name="Choi Y.-J."/>
        </authorList>
    </citation>
    <scope>NUCLEOTIDE SEQUENCE</scope>
    <source>
        <strain evidence="9">HT</strain>
        <tissue evidence="9">Whole worm</tissue>
    </source>
</reference>
<organism evidence="9 10">
    <name type="scientific">Fasciolopsis buskii</name>
    <dbReference type="NCBI Taxonomy" id="27845"/>
    <lineage>
        <taxon>Eukaryota</taxon>
        <taxon>Metazoa</taxon>
        <taxon>Spiralia</taxon>
        <taxon>Lophotrochozoa</taxon>
        <taxon>Platyhelminthes</taxon>
        <taxon>Trematoda</taxon>
        <taxon>Digenea</taxon>
        <taxon>Plagiorchiida</taxon>
        <taxon>Echinostomata</taxon>
        <taxon>Echinostomatoidea</taxon>
        <taxon>Fasciolidae</taxon>
        <taxon>Fasciolopsis</taxon>
    </lineage>
</organism>
<keyword evidence="10" id="KW-1185">Reference proteome</keyword>
<evidence type="ECO:0000313" key="10">
    <source>
        <dbReference type="Proteomes" id="UP000728185"/>
    </source>
</evidence>
<feature type="compositionally biased region" description="Basic and acidic residues" evidence="8">
    <location>
        <begin position="379"/>
        <end position="389"/>
    </location>
</feature>